<organism evidence="2 3">
    <name type="scientific">Aspergillus bertholletiae</name>
    <dbReference type="NCBI Taxonomy" id="1226010"/>
    <lineage>
        <taxon>Eukaryota</taxon>
        <taxon>Fungi</taxon>
        <taxon>Dikarya</taxon>
        <taxon>Ascomycota</taxon>
        <taxon>Pezizomycotina</taxon>
        <taxon>Eurotiomycetes</taxon>
        <taxon>Eurotiomycetidae</taxon>
        <taxon>Eurotiales</taxon>
        <taxon>Aspergillaceae</taxon>
        <taxon>Aspergillus</taxon>
        <taxon>Aspergillus subgen. Circumdati</taxon>
    </lineage>
</organism>
<feature type="region of interest" description="Disordered" evidence="1">
    <location>
        <begin position="1"/>
        <end position="20"/>
    </location>
</feature>
<evidence type="ECO:0000313" key="3">
    <source>
        <dbReference type="Proteomes" id="UP000326198"/>
    </source>
</evidence>
<name>A0A5N7AWC0_9EURO</name>
<dbReference type="Proteomes" id="UP000326198">
    <property type="component" value="Unassembled WGS sequence"/>
</dbReference>
<sequence>MSTVSYSHPDTTNYGLGPFDDNPSSSWATVGTNSPSPLYCTTEDAVDESTDDKSSIFFTAPSSTSRTSVSSFTSPNPNIISFEDELSIYSSDSVDSWNDFDLHPEPDFQSTLPDNFTSDCDLYLFGSFHYNEERILTPRRPIIILRALTTIDISAFFENRGHRDPVSLDQPMAIKKVDTFLDRSNDDPMPWSPYLRWMRLWALRRDIKDTPWTKLSIIYPSITTWGIREVGYRTLWRIDRIFRFHEIYIRRFAPEVGRISKVEGPVWVAVIRLEAARKAPRSAWRAAVRNIGLDGLWELGLHPSKTVDFDVNMEICSEDLDIGGLSSSSPSSSASPENVKECLIYLGCKG</sequence>
<proteinExistence type="predicted"/>
<evidence type="ECO:0000256" key="1">
    <source>
        <dbReference type="SAM" id="MobiDB-lite"/>
    </source>
</evidence>
<dbReference type="EMBL" id="ML736293">
    <property type="protein sequence ID" value="KAE8374147.1"/>
    <property type="molecule type" value="Genomic_DNA"/>
</dbReference>
<accession>A0A5N7AWC0</accession>
<keyword evidence="3" id="KW-1185">Reference proteome</keyword>
<protein>
    <submittedName>
        <fullName evidence="2">Uncharacterized protein</fullName>
    </submittedName>
</protein>
<feature type="compositionally biased region" description="Polar residues" evidence="1">
    <location>
        <begin position="1"/>
        <end position="14"/>
    </location>
</feature>
<reference evidence="2 3" key="1">
    <citation type="submission" date="2019-04" db="EMBL/GenBank/DDBJ databases">
        <title>Friends and foes A comparative genomics studyof 23 Aspergillus species from section Flavi.</title>
        <authorList>
            <consortium name="DOE Joint Genome Institute"/>
            <person name="Kjaerbolling I."/>
            <person name="Vesth T."/>
            <person name="Frisvad J.C."/>
            <person name="Nybo J.L."/>
            <person name="Theobald S."/>
            <person name="Kildgaard S."/>
            <person name="Isbrandt T."/>
            <person name="Kuo A."/>
            <person name="Sato A."/>
            <person name="Lyhne E.K."/>
            <person name="Kogle M.E."/>
            <person name="Wiebenga A."/>
            <person name="Kun R.S."/>
            <person name="Lubbers R.J."/>
            <person name="Makela M.R."/>
            <person name="Barry K."/>
            <person name="Chovatia M."/>
            <person name="Clum A."/>
            <person name="Daum C."/>
            <person name="Haridas S."/>
            <person name="He G."/>
            <person name="LaButti K."/>
            <person name="Lipzen A."/>
            <person name="Mondo S."/>
            <person name="Riley R."/>
            <person name="Salamov A."/>
            <person name="Simmons B.A."/>
            <person name="Magnuson J.K."/>
            <person name="Henrissat B."/>
            <person name="Mortensen U.H."/>
            <person name="Larsen T.O."/>
            <person name="Devries R.P."/>
            <person name="Grigoriev I.V."/>
            <person name="Machida M."/>
            <person name="Baker S.E."/>
            <person name="Andersen M.R."/>
        </authorList>
    </citation>
    <scope>NUCLEOTIDE SEQUENCE [LARGE SCALE GENOMIC DNA]</scope>
    <source>
        <strain evidence="2 3">IBT 29228</strain>
    </source>
</reference>
<gene>
    <name evidence="2" type="ORF">BDV26DRAFT_50720</name>
</gene>
<dbReference type="OrthoDB" id="4501403at2759"/>
<dbReference type="AlphaFoldDB" id="A0A5N7AWC0"/>
<evidence type="ECO:0000313" key="2">
    <source>
        <dbReference type="EMBL" id="KAE8374147.1"/>
    </source>
</evidence>